<name>A0ABZ0Z0G7_9CAUD</name>
<protein>
    <submittedName>
        <fullName evidence="1">Uncharacterized protein</fullName>
    </submittedName>
</protein>
<dbReference type="EMBL" id="OR769219">
    <property type="protein sequence ID" value="WQJ51572.1"/>
    <property type="molecule type" value="Genomic_DNA"/>
</dbReference>
<dbReference type="Proteomes" id="UP001348805">
    <property type="component" value="Segment"/>
</dbReference>
<proteinExistence type="predicted"/>
<reference evidence="1 2" key="1">
    <citation type="submission" date="2023-11" db="EMBL/GenBank/DDBJ databases">
        <authorList>
            <person name="Cook R."/>
            <person name="Crisci M."/>
            <person name="Pye H."/>
            <person name="Adriaenssens E."/>
            <person name="Santini J."/>
        </authorList>
    </citation>
    <scope>NUCLEOTIDE SEQUENCE [LARGE SCALE GENOMIC DNA]</scope>
    <source>
        <strain evidence="1">Lak_Megaphage_RVC_AP3_GC26</strain>
    </source>
</reference>
<evidence type="ECO:0000313" key="1">
    <source>
        <dbReference type="EMBL" id="WQJ51572.1"/>
    </source>
</evidence>
<organism evidence="1 2">
    <name type="scientific">phage Lak_Megaphage_RVC_AP3_GC26</name>
    <dbReference type="NCBI Taxonomy" id="3109225"/>
    <lineage>
        <taxon>Viruses</taxon>
        <taxon>Duplodnaviria</taxon>
        <taxon>Heunggongvirae</taxon>
        <taxon>Uroviricota</taxon>
        <taxon>Caudoviricetes</taxon>
        <taxon>Caudoviricetes code 15 clade</taxon>
    </lineage>
</organism>
<keyword evidence="2" id="KW-1185">Reference proteome</keyword>
<evidence type="ECO:0000313" key="2">
    <source>
        <dbReference type="Proteomes" id="UP001348805"/>
    </source>
</evidence>
<sequence length="82" mass="9350">MENIDLKNLVKGAADLVCMNAGGIAVYNITSTDNHVYQFEIDLSDKHDVGETASFLPHYDRAIILMRWIRRSIKEDTIIKLK</sequence>
<accession>A0ABZ0Z0G7</accession>